<organism evidence="1 2">
    <name type="scientific">Streptomyces coelicolor (strain ATCC BAA-471 / A3(2) / M145)</name>
    <dbReference type="NCBI Taxonomy" id="100226"/>
    <lineage>
        <taxon>Bacteria</taxon>
        <taxon>Bacillati</taxon>
        <taxon>Actinomycetota</taxon>
        <taxon>Actinomycetes</taxon>
        <taxon>Kitasatosporales</taxon>
        <taxon>Streptomycetaceae</taxon>
        <taxon>Streptomyces</taxon>
        <taxon>Streptomyces albidoflavus group</taxon>
    </lineage>
</organism>
<name>O86664_STRCO</name>
<keyword evidence="2" id="KW-1185">Reference proteome</keyword>
<protein>
    <submittedName>
        <fullName evidence="1">Very hypotheticl protein SC4A2.08</fullName>
    </submittedName>
</protein>
<dbReference type="AlphaFoldDB" id="O86664"/>
<dbReference type="EMBL" id="AL645882">
    <property type="protein sequence ID" value="CAA20160.1"/>
    <property type="molecule type" value="Genomic_DNA"/>
</dbReference>
<proteinExistence type="predicted"/>
<dbReference type="Proteomes" id="UP000001973">
    <property type="component" value="Chromosome"/>
</dbReference>
<gene>
    <name evidence="1" type="ordered locus">SCO6372</name>
    <name evidence="1" type="ORF">SC4A2.08</name>
</gene>
<evidence type="ECO:0000313" key="2">
    <source>
        <dbReference type="Proteomes" id="UP000001973"/>
    </source>
</evidence>
<dbReference type="PIR" id="T34983">
    <property type="entry name" value="T34983"/>
</dbReference>
<sequence length="77" mass="8636">MAADHPETTGHARRVARLIASTTRRDPDLPPLCVSNEFRESSHELGFVAAFILTNTRLLRQRWSRREDGEDTAMSGG</sequence>
<dbReference type="EMBL" id="AL939127">
    <property type="protein sequence ID" value="CAA20160.1"/>
    <property type="molecule type" value="Genomic_DNA"/>
</dbReference>
<reference evidence="1 2" key="1">
    <citation type="journal article" date="1996" name="Mol. Microbiol.">
        <title>A set of ordered cosmids and a detailed genetic and physical map for the 8 Mb Streptomyces coelicolor A3(2) chromosome.</title>
        <authorList>
            <person name="Redenbach M."/>
            <person name="Kieser H.M."/>
            <person name="Denapaite D."/>
            <person name="Eichner A."/>
            <person name="Cullum J."/>
            <person name="Kinashi H."/>
            <person name="Hopwood D.A."/>
        </authorList>
    </citation>
    <scope>NUCLEOTIDE SEQUENCE [LARGE SCALE GENOMIC DNA]</scope>
    <source>
        <strain evidence="2">ATCC BAA-471 / A3(2) / M145</strain>
    </source>
</reference>
<dbReference type="InParanoid" id="O86664"/>
<dbReference type="HOGENOM" id="CLU_2636373_0_0_11"/>
<reference evidence="1 2" key="2">
    <citation type="journal article" date="2002" name="Nature">
        <title>Complete genome sequence of the model actinomycete Streptomyces coelicolor A3(2).</title>
        <authorList>
            <person name="Bentley S.D."/>
            <person name="Chater K.F."/>
            <person name="Cerdeno-Tarraga A.M."/>
            <person name="Challis G.L."/>
            <person name="Thomson N.R."/>
            <person name="James K.D."/>
            <person name="Harris D.E."/>
            <person name="Quail M.A."/>
            <person name="Kieser H."/>
            <person name="Harper D."/>
            <person name="Bateman A."/>
            <person name="Brown S."/>
            <person name="Chandra G."/>
            <person name="Chen C.W."/>
            <person name="Collins M."/>
            <person name="Cronin A."/>
            <person name="Fraser A."/>
            <person name="Goble A."/>
            <person name="Hidalgo J."/>
            <person name="Hornsby T."/>
            <person name="Howarth S."/>
            <person name="Huang C.H."/>
            <person name="Kieser T."/>
            <person name="Larke L."/>
            <person name="Murphy L."/>
            <person name="Oliver K."/>
            <person name="O'Neil S."/>
            <person name="Rabbinowitsch E."/>
            <person name="Rajandream M.A."/>
            <person name="Rutherford K."/>
            <person name="Rutter S."/>
            <person name="Seeger K."/>
            <person name="Saunders D."/>
            <person name="Sharp S."/>
            <person name="Squares R."/>
            <person name="Squares S."/>
            <person name="Taylor K."/>
            <person name="Warren T."/>
            <person name="Wietzorrek A."/>
            <person name="Woodward J."/>
            <person name="Barrell B.G."/>
            <person name="Parkhill J."/>
            <person name="Hopwood D.A."/>
        </authorList>
    </citation>
    <scope>NUCLEOTIDE SEQUENCE [LARGE SCALE GENOMIC DNA]</scope>
    <source>
        <strain evidence="2">ATCC BAA-471 / A3(2) / M145</strain>
    </source>
</reference>
<dbReference type="KEGG" id="sco:SCO6372"/>
<evidence type="ECO:0000313" key="1">
    <source>
        <dbReference type="EMBL" id="CAA20160.1"/>
    </source>
</evidence>
<dbReference type="PaxDb" id="100226-SCO6372"/>
<accession>O86664</accession>